<name>A0A0A9FMU2_ARUDO</name>
<keyword evidence="1" id="KW-0812">Transmembrane</keyword>
<feature type="transmembrane region" description="Helical" evidence="1">
    <location>
        <begin position="7"/>
        <end position="27"/>
    </location>
</feature>
<evidence type="ECO:0000256" key="1">
    <source>
        <dbReference type="SAM" id="Phobius"/>
    </source>
</evidence>
<reference evidence="2" key="1">
    <citation type="submission" date="2014-09" db="EMBL/GenBank/DDBJ databases">
        <authorList>
            <person name="Magalhaes I.L.F."/>
            <person name="Oliveira U."/>
            <person name="Santos F.R."/>
            <person name="Vidigal T.H.D.A."/>
            <person name="Brescovit A.D."/>
            <person name="Santos A.J."/>
        </authorList>
    </citation>
    <scope>NUCLEOTIDE SEQUENCE</scope>
    <source>
        <tissue evidence="2">Shoot tissue taken approximately 20 cm above the soil surface</tissue>
    </source>
</reference>
<proteinExistence type="predicted"/>
<keyword evidence="1" id="KW-1133">Transmembrane helix</keyword>
<accession>A0A0A9FMU2</accession>
<sequence>MQRLLQFLFGFEFVNVFCNSLVGPVFTNDFFVCCFNFVLVPYEISCFLSLHCFAVLGLLKPKWKFFFPTSDSYEPFFKASLSLSLSYSPKLAKISGGS</sequence>
<dbReference type="AlphaFoldDB" id="A0A0A9FMU2"/>
<protein>
    <submittedName>
        <fullName evidence="2">Uncharacterized protein</fullName>
    </submittedName>
</protein>
<organism evidence="2">
    <name type="scientific">Arundo donax</name>
    <name type="common">Giant reed</name>
    <name type="synonym">Donax arundinaceus</name>
    <dbReference type="NCBI Taxonomy" id="35708"/>
    <lineage>
        <taxon>Eukaryota</taxon>
        <taxon>Viridiplantae</taxon>
        <taxon>Streptophyta</taxon>
        <taxon>Embryophyta</taxon>
        <taxon>Tracheophyta</taxon>
        <taxon>Spermatophyta</taxon>
        <taxon>Magnoliopsida</taxon>
        <taxon>Liliopsida</taxon>
        <taxon>Poales</taxon>
        <taxon>Poaceae</taxon>
        <taxon>PACMAD clade</taxon>
        <taxon>Arundinoideae</taxon>
        <taxon>Arundineae</taxon>
        <taxon>Arundo</taxon>
    </lineage>
</organism>
<evidence type="ECO:0000313" key="2">
    <source>
        <dbReference type="EMBL" id="JAE12614.1"/>
    </source>
</evidence>
<reference evidence="2" key="2">
    <citation type="journal article" date="2015" name="Data Brief">
        <title>Shoot transcriptome of the giant reed, Arundo donax.</title>
        <authorList>
            <person name="Barrero R.A."/>
            <person name="Guerrero F.D."/>
            <person name="Moolhuijzen P."/>
            <person name="Goolsby J.A."/>
            <person name="Tidwell J."/>
            <person name="Bellgard S.E."/>
            <person name="Bellgard M.I."/>
        </authorList>
    </citation>
    <scope>NUCLEOTIDE SEQUENCE</scope>
    <source>
        <tissue evidence="2">Shoot tissue taken approximately 20 cm above the soil surface</tissue>
    </source>
</reference>
<keyword evidence="1" id="KW-0472">Membrane</keyword>
<dbReference type="EMBL" id="GBRH01185282">
    <property type="protein sequence ID" value="JAE12614.1"/>
    <property type="molecule type" value="Transcribed_RNA"/>
</dbReference>
<feature type="transmembrane region" description="Helical" evidence="1">
    <location>
        <begin position="39"/>
        <end position="59"/>
    </location>
</feature>